<evidence type="ECO:0000256" key="1">
    <source>
        <dbReference type="ARBA" id="ARBA00004141"/>
    </source>
</evidence>
<keyword evidence="4 6" id="KW-1133">Transmembrane helix</keyword>
<feature type="transmembrane region" description="Helical" evidence="6">
    <location>
        <begin position="73"/>
        <end position="90"/>
    </location>
</feature>
<keyword evidence="3 6" id="KW-0812">Transmembrane</keyword>
<evidence type="ECO:0000313" key="7">
    <source>
        <dbReference type="EMBL" id="RFU94208.1"/>
    </source>
</evidence>
<sequence>MIDYANLVPPTGSLASLFNTFFFALPFAFWVLVGIMAVVAISSYFTKQLTLGGAVAAFLVGFGTTWILGFGGLATLLLFFISAGVLGKIAKRSIAFDVMKIHKKGGRRDASQVYANGLMALVSALLYALDPSIPFLVMFGASVGEAASDTFAGEVGILSKTKPVSILTGRSMTPGLSGAVSPLGLASGLLGAILIALCVWGCFLPVTGKSVLYVSVIALSSFFGCLLDSVLGATVQAHYYDEVNDRITEHAVVDGRILPLERGIRWVDNDVVNLLSNVASALFGMSLTLIIG</sequence>
<gene>
    <name evidence="7" type="ORF">DYP60_10495</name>
</gene>
<feature type="transmembrane region" description="Helical" evidence="6">
    <location>
        <begin position="49"/>
        <end position="67"/>
    </location>
</feature>
<proteinExistence type="inferred from homology"/>
<evidence type="ECO:0000256" key="6">
    <source>
        <dbReference type="SAM" id="Phobius"/>
    </source>
</evidence>
<reference evidence="7 8" key="2">
    <citation type="submission" date="2018-09" db="EMBL/GenBank/DDBJ databases">
        <title>Genome of Sphaerochaeta halotolerans strain 4-11.</title>
        <authorList>
            <person name="Nazina T.N."/>
            <person name="Sokolova D.S."/>
        </authorList>
    </citation>
    <scope>NUCLEOTIDE SEQUENCE [LARGE SCALE GENOMIC DNA]</scope>
    <source>
        <strain evidence="7 8">4-11</strain>
    </source>
</reference>
<accession>A0A372MFP6</accession>
<comment type="caution">
    <text evidence="7">The sequence shown here is derived from an EMBL/GenBank/DDBJ whole genome shotgun (WGS) entry which is preliminary data.</text>
</comment>
<name>A0A372MFP6_9SPIR</name>
<dbReference type="EMBL" id="QUWK01000011">
    <property type="protein sequence ID" value="RFU94208.1"/>
    <property type="molecule type" value="Genomic_DNA"/>
</dbReference>
<dbReference type="Pfam" id="PF01940">
    <property type="entry name" value="DUF92"/>
    <property type="match status" value="1"/>
</dbReference>
<protein>
    <submittedName>
        <fullName evidence="7">DUF92 domain-containing protein</fullName>
    </submittedName>
</protein>
<dbReference type="PANTHER" id="PTHR13353:SF5">
    <property type="entry name" value="TRANSMEMBRANE PROTEIN 19"/>
    <property type="match status" value="1"/>
</dbReference>
<dbReference type="Proteomes" id="UP000264002">
    <property type="component" value="Unassembled WGS sequence"/>
</dbReference>
<reference evidence="8" key="1">
    <citation type="submission" date="2018-08" db="EMBL/GenBank/DDBJ databases">
        <authorList>
            <person name="Grouzdev D.S."/>
            <person name="Krutkina M.S."/>
        </authorList>
    </citation>
    <scope>NUCLEOTIDE SEQUENCE [LARGE SCALE GENOMIC DNA]</scope>
    <source>
        <strain evidence="8">4-11</strain>
    </source>
</reference>
<comment type="subcellular location">
    <subcellularLocation>
        <location evidence="1">Membrane</location>
        <topology evidence="1">Multi-pass membrane protein</topology>
    </subcellularLocation>
</comment>
<keyword evidence="8" id="KW-1185">Reference proteome</keyword>
<evidence type="ECO:0000256" key="5">
    <source>
        <dbReference type="ARBA" id="ARBA00023136"/>
    </source>
</evidence>
<feature type="transmembrane region" description="Helical" evidence="6">
    <location>
        <begin position="183"/>
        <end position="204"/>
    </location>
</feature>
<comment type="similarity">
    <text evidence="2">Belongs to the TMEM19 family.</text>
</comment>
<evidence type="ECO:0000256" key="4">
    <source>
        <dbReference type="ARBA" id="ARBA00022989"/>
    </source>
</evidence>
<evidence type="ECO:0000313" key="8">
    <source>
        <dbReference type="Proteomes" id="UP000264002"/>
    </source>
</evidence>
<keyword evidence="5 6" id="KW-0472">Membrane</keyword>
<dbReference type="PANTHER" id="PTHR13353">
    <property type="entry name" value="TRANSMEMBRANE PROTEIN 19"/>
    <property type="match status" value="1"/>
</dbReference>
<dbReference type="InterPro" id="IPR002794">
    <property type="entry name" value="DUF92_TMEM19"/>
</dbReference>
<dbReference type="GO" id="GO:0016020">
    <property type="term" value="C:membrane"/>
    <property type="evidence" value="ECO:0007669"/>
    <property type="project" value="UniProtKB-SubCell"/>
</dbReference>
<feature type="transmembrane region" description="Helical" evidence="6">
    <location>
        <begin position="111"/>
        <end position="129"/>
    </location>
</feature>
<feature type="transmembrane region" description="Helical" evidence="6">
    <location>
        <begin position="211"/>
        <end position="231"/>
    </location>
</feature>
<evidence type="ECO:0000256" key="3">
    <source>
        <dbReference type="ARBA" id="ARBA00022692"/>
    </source>
</evidence>
<dbReference type="AlphaFoldDB" id="A0A372MFP6"/>
<organism evidence="7 8">
    <name type="scientific">Sphaerochaeta halotolerans</name>
    <dbReference type="NCBI Taxonomy" id="2293840"/>
    <lineage>
        <taxon>Bacteria</taxon>
        <taxon>Pseudomonadati</taxon>
        <taxon>Spirochaetota</taxon>
        <taxon>Spirochaetia</taxon>
        <taxon>Spirochaetales</taxon>
        <taxon>Sphaerochaetaceae</taxon>
        <taxon>Sphaerochaeta</taxon>
    </lineage>
</organism>
<feature type="transmembrane region" description="Helical" evidence="6">
    <location>
        <begin position="20"/>
        <end position="42"/>
    </location>
</feature>
<dbReference type="RefSeq" id="WP_117330963.1">
    <property type="nucleotide sequence ID" value="NZ_QUWK01000011.1"/>
</dbReference>
<evidence type="ECO:0000256" key="2">
    <source>
        <dbReference type="ARBA" id="ARBA00009012"/>
    </source>
</evidence>